<keyword evidence="3 9" id="KW-1003">Cell membrane</keyword>
<feature type="region of interest" description="Disordered" evidence="10">
    <location>
        <begin position="40"/>
        <end position="100"/>
    </location>
</feature>
<evidence type="ECO:0000256" key="10">
    <source>
        <dbReference type="SAM" id="MobiDB-lite"/>
    </source>
</evidence>
<dbReference type="OrthoDB" id="5245163at2"/>
<comment type="function">
    <text evidence="9">Part of the twin-arginine translocation (Tat) system that transports large folded proteins containing a characteristic twin-arginine motif in their signal peptide across membranes. TatA could form the protein-conducting channel of the Tat system.</text>
</comment>
<dbReference type="PANTHER" id="PTHR42982">
    <property type="entry name" value="SEC-INDEPENDENT PROTEIN TRANSLOCASE PROTEIN TATA"/>
    <property type="match status" value="1"/>
</dbReference>
<name>A0A3S4VES9_9ACTO</name>
<evidence type="ECO:0000256" key="4">
    <source>
        <dbReference type="ARBA" id="ARBA00022692"/>
    </source>
</evidence>
<evidence type="ECO:0000256" key="2">
    <source>
        <dbReference type="ARBA" id="ARBA00022448"/>
    </source>
</evidence>
<dbReference type="Gene3D" id="1.20.5.3310">
    <property type="match status" value="1"/>
</dbReference>
<dbReference type="GO" id="GO:0008320">
    <property type="term" value="F:protein transmembrane transporter activity"/>
    <property type="evidence" value="ECO:0007669"/>
    <property type="project" value="UniProtKB-UniRule"/>
</dbReference>
<dbReference type="PANTHER" id="PTHR42982:SF8">
    <property type="entry name" value="SEC-INDEPENDENT PROTEIN TRANSLOCASE PROTEIN TATA"/>
    <property type="match status" value="1"/>
</dbReference>
<keyword evidence="6 9" id="KW-1133">Transmembrane helix</keyword>
<dbReference type="GO" id="GO:0043953">
    <property type="term" value="P:protein transport by the Tat complex"/>
    <property type="evidence" value="ECO:0007669"/>
    <property type="project" value="UniProtKB-UniRule"/>
</dbReference>
<dbReference type="GO" id="GO:0033281">
    <property type="term" value="C:TAT protein transport complex"/>
    <property type="evidence" value="ECO:0007669"/>
    <property type="project" value="UniProtKB-UniRule"/>
</dbReference>
<keyword evidence="4 9" id="KW-0812">Transmembrane</keyword>
<feature type="compositionally biased region" description="Basic and acidic residues" evidence="10">
    <location>
        <begin position="40"/>
        <end position="49"/>
    </location>
</feature>
<protein>
    <recommendedName>
        <fullName evidence="9">Sec-independent protein translocase protein TatA</fullName>
    </recommendedName>
</protein>
<dbReference type="RefSeq" id="WP_126415773.1">
    <property type="nucleotide sequence ID" value="NZ_LR134476.1"/>
</dbReference>
<gene>
    <name evidence="9" type="primary">tatA</name>
    <name evidence="11" type="ORF">NCTC13354_00264</name>
</gene>
<evidence type="ECO:0000256" key="5">
    <source>
        <dbReference type="ARBA" id="ARBA00022927"/>
    </source>
</evidence>
<evidence type="ECO:0000256" key="8">
    <source>
        <dbReference type="ARBA" id="ARBA00023136"/>
    </source>
</evidence>
<evidence type="ECO:0000313" key="12">
    <source>
        <dbReference type="Proteomes" id="UP000269542"/>
    </source>
</evidence>
<keyword evidence="2 9" id="KW-0813">Transport</keyword>
<evidence type="ECO:0000256" key="6">
    <source>
        <dbReference type="ARBA" id="ARBA00022989"/>
    </source>
</evidence>
<dbReference type="Proteomes" id="UP000269542">
    <property type="component" value="Chromosome"/>
</dbReference>
<proteinExistence type="inferred from homology"/>
<keyword evidence="7 9" id="KW-0811">Translocation</keyword>
<comment type="subunit">
    <text evidence="9">The Tat system comprises two distinct complexes: a TatABC complex, containing multiple copies of TatA, TatB and TatC subunits, and a separate TatA complex, containing only TatA subunits. Substrates initially bind to the TatABC complex, which probably triggers association of the separate TatA complex to form the active translocon.</text>
</comment>
<dbReference type="HAMAP" id="MF_00236">
    <property type="entry name" value="TatA_E"/>
    <property type="match status" value="1"/>
</dbReference>
<evidence type="ECO:0000256" key="7">
    <source>
        <dbReference type="ARBA" id="ARBA00023010"/>
    </source>
</evidence>
<feature type="compositionally biased region" description="Low complexity" evidence="10">
    <location>
        <begin position="52"/>
        <end position="91"/>
    </location>
</feature>
<organism evidence="11 12">
    <name type="scientific">Trueperella bialowiezensis</name>
    <dbReference type="NCBI Taxonomy" id="312285"/>
    <lineage>
        <taxon>Bacteria</taxon>
        <taxon>Bacillati</taxon>
        <taxon>Actinomycetota</taxon>
        <taxon>Actinomycetes</taxon>
        <taxon>Actinomycetales</taxon>
        <taxon>Actinomycetaceae</taxon>
        <taxon>Trueperella</taxon>
    </lineage>
</organism>
<comment type="similarity">
    <text evidence="9">Belongs to the TatA/E family.</text>
</comment>
<keyword evidence="8 9" id="KW-0472">Membrane</keyword>
<dbReference type="EMBL" id="LR134476">
    <property type="protein sequence ID" value="VEI12576.1"/>
    <property type="molecule type" value="Genomic_DNA"/>
</dbReference>
<keyword evidence="12" id="KW-1185">Reference proteome</keyword>
<dbReference type="InterPro" id="IPR006312">
    <property type="entry name" value="TatA/E"/>
</dbReference>
<evidence type="ECO:0000256" key="1">
    <source>
        <dbReference type="ARBA" id="ARBA00004162"/>
    </source>
</evidence>
<keyword evidence="5 9" id="KW-0653">Protein transport</keyword>
<reference evidence="11 12" key="1">
    <citation type="submission" date="2018-12" db="EMBL/GenBank/DDBJ databases">
        <authorList>
            <consortium name="Pathogen Informatics"/>
        </authorList>
    </citation>
    <scope>NUCLEOTIDE SEQUENCE [LARGE SCALE GENOMIC DNA]</scope>
    <source>
        <strain evidence="11 12">NCTC13354</strain>
    </source>
</reference>
<dbReference type="Pfam" id="PF02416">
    <property type="entry name" value="TatA_B_E"/>
    <property type="match status" value="1"/>
</dbReference>
<comment type="subcellular location">
    <subcellularLocation>
        <location evidence="1 9">Cell membrane</location>
        <topology evidence="1 9">Single-pass membrane protein</topology>
    </subcellularLocation>
</comment>
<dbReference type="InterPro" id="IPR003369">
    <property type="entry name" value="TatA/B/E"/>
</dbReference>
<dbReference type="AlphaFoldDB" id="A0A3S4VES9"/>
<accession>A0A3S4VES9</accession>
<evidence type="ECO:0000313" key="11">
    <source>
        <dbReference type="EMBL" id="VEI12576.1"/>
    </source>
</evidence>
<dbReference type="KEGG" id="tbw:NCTC13354_00264"/>
<evidence type="ECO:0000256" key="9">
    <source>
        <dbReference type="HAMAP-Rule" id="MF_00236"/>
    </source>
</evidence>
<sequence>MKPSHVIVLIVVLLIVFGSSKLPEIARSIGQSAKVMKKELRELQDDDPKQLPPSQAGQQPGTQQPGTQQPGMQQPGTHEPGTQQPGPEQPGANNYPQQDT</sequence>
<evidence type="ECO:0000256" key="3">
    <source>
        <dbReference type="ARBA" id="ARBA00022475"/>
    </source>
</evidence>